<evidence type="ECO:0000313" key="3">
    <source>
        <dbReference type="EMBL" id="PWA51609.1"/>
    </source>
</evidence>
<gene>
    <name evidence="3" type="ORF">CTI12_AA461180</name>
</gene>
<feature type="compositionally biased region" description="Basic residues" evidence="2">
    <location>
        <begin position="76"/>
        <end position="87"/>
    </location>
</feature>
<dbReference type="OrthoDB" id="1751369at2759"/>
<feature type="region of interest" description="Disordered" evidence="2">
    <location>
        <begin position="75"/>
        <end position="97"/>
    </location>
</feature>
<evidence type="ECO:0000256" key="1">
    <source>
        <dbReference type="SAM" id="Coils"/>
    </source>
</evidence>
<name>A0A2U1LRK0_ARTAN</name>
<evidence type="ECO:0000256" key="2">
    <source>
        <dbReference type="SAM" id="MobiDB-lite"/>
    </source>
</evidence>
<accession>A0A2U1LRK0</accession>
<comment type="caution">
    <text evidence="3">The sequence shown here is derived from an EMBL/GenBank/DDBJ whole genome shotgun (WGS) entry which is preliminary data.</text>
</comment>
<dbReference type="Proteomes" id="UP000245207">
    <property type="component" value="Unassembled WGS sequence"/>
</dbReference>
<organism evidence="3 4">
    <name type="scientific">Artemisia annua</name>
    <name type="common">Sweet wormwood</name>
    <dbReference type="NCBI Taxonomy" id="35608"/>
    <lineage>
        <taxon>Eukaryota</taxon>
        <taxon>Viridiplantae</taxon>
        <taxon>Streptophyta</taxon>
        <taxon>Embryophyta</taxon>
        <taxon>Tracheophyta</taxon>
        <taxon>Spermatophyta</taxon>
        <taxon>Magnoliopsida</taxon>
        <taxon>eudicotyledons</taxon>
        <taxon>Gunneridae</taxon>
        <taxon>Pentapetalae</taxon>
        <taxon>asterids</taxon>
        <taxon>campanulids</taxon>
        <taxon>Asterales</taxon>
        <taxon>Asteraceae</taxon>
        <taxon>Asteroideae</taxon>
        <taxon>Anthemideae</taxon>
        <taxon>Artemisiinae</taxon>
        <taxon>Artemisia</taxon>
    </lineage>
</organism>
<protein>
    <submittedName>
        <fullName evidence="3">ORF3</fullName>
    </submittedName>
</protein>
<dbReference type="EMBL" id="PKPP01008095">
    <property type="protein sequence ID" value="PWA51609.1"/>
    <property type="molecule type" value="Genomic_DNA"/>
</dbReference>
<proteinExistence type="predicted"/>
<evidence type="ECO:0000313" key="4">
    <source>
        <dbReference type="Proteomes" id="UP000245207"/>
    </source>
</evidence>
<feature type="coiled-coil region" evidence="1">
    <location>
        <begin position="12"/>
        <end position="39"/>
    </location>
</feature>
<dbReference type="AlphaFoldDB" id="A0A2U1LRK0"/>
<keyword evidence="4" id="KW-1185">Reference proteome</keyword>
<sequence length="174" mass="19888">MENVAKHVQYQLQQKISQLSSLRKKLAILEKEERELFDSLQSLKEPTHIPYDVCSCKECLDEASALGDEPLNKAKCSNKPRRSKQKSWKNWSTLGEPSGKWDYYVKYDPPANTIPIEEISATGWGDEFPDDKGITEKILDNESSDAEKKMKTKYKSSIMSQELLKTPVQCNNAK</sequence>
<keyword evidence="1" id="KW-0175">Coiled coil</keyword>
<reference evidence="3 4" key="1">
    <citation type="journal article" date="2018" name="Mol. Plant">
        <title>The genome of Artemisia annua provides insight into the evolution of Asteraceae family and artemisinin biosynthesis.</title>
        <authorList>
            <person name="Shen Q."/>
            <person name="Zhang L."/>
            <person name="Liao Z."/>
            <person name="Wang S."/>
            <person name="Yan T."/>
            <person name="Shi P."/>
            <person name="Liu M."/>
            <person name="Fu X."/>
            <person name="Pan Q."/>
            <person name="Wang Y."/>
            <person name="Lv Z."/>
            <person name="Lu X."/>
            <person name="Zhang F."/>
            <person name="Jiang W."/>
            <person name="Ma Y."/>
            <person name="Chen M."/>
            <person name="Hao X."/>
            <person name="Li L."/>
            <person name="Tang Y."/>
            <person name="Lv G."/>
            <person name="Zhou Y."/>
            <person name="Sun X."/>
            <person name="Brodelius P.E."/>
            <person name="Rose J.K.C."/>
            <person name="Tang K."/>
        </authorList>
    </citation>
    <scope>NUCLEOTIDE SEQUENCE [LARGE SCALE GENOMIC DNA]</scope>
    <source>
        <strain evidence="4">cv. Huhao1</strain>
        <tissue evidence="3">Leaf</tissue>
    </source>
</reference>